<dbReference type="InterPro" id="IPR002781">
    <property type="entry name" value="TM_pro_TauE-like"/>
</dbReference>
<name>A0A5C5WP64_9BACT</name>
<proteinExistence type="inferred from homology"/>
<evidence type="ECO:0000256" key="6">
    <source>
        <dbReference type="ARBA" id="ARBA00022989"/>
    </source>
</evidence>
<keyword evidence="4 8" id="KW-1003">Cell membrane</keyword>
<keyword evidence="10" id="KW-1185">Reference proteome</keyword>
<dbReference type="InterPro" id="IPR052017">
    <property type="entry name" value="TSUP"/>
</dbReference>
<reference evidence="9 10" key="1">
    <citation type="submission" date="2019-02" db="EMBL/GenBank/DDBJ databases">
        <title>Deep-cultivation of Planctomycetes and their phenomic and genomic characterization uncovers novel biology.</title>
        <authorList>
            <person name="Wiegand S."/>
            <person name="Jogler M."/>
            <person name="Boedeker C."/>
            <person name="Pinto D."/>
            <person name="Vollmers J."/>
            <person name="Rivas-Marin E."/>
            <person name="Kohn T."/>
            <person name="Peeters S.H."/>
            <person name="Heuer A."/>
            <person name="Rast P."/>
            <person name="Oberbeckmann S."/>
            <person name="Bunk B."/>
            <person name="Jeske O."/>
            <person name="Meyerdierks A."/>
            <person name="Storesund J.E."/>
            <person name="Kallscheuer N."/>
            <person name="Luecker S."/>
            <person name="Lage O.M."/>
            <person name="Pohl T."/>
            <person name="Merkel B.J."/>
            <person name="Hornburger P."/>
            <person name="Mueller R.-W."/>
            <person name="Bruemmer F."/>
            <person name="Labrenz M."/>
            <person name="Spormann A.M."/>
            <person name="Op Den Camp H."/>
            <person name="Overmann J."/>
            <person name="Amann R."/>
            <person name="Jetten M.S.M."/>
            <person name="Mascher T."/>
            <person name="Medema M.H."/>
            <person name="Devos D.P."/>
            <person name="Kaster A.-K."/>
            <person name="Ovreas L."/>
            <person name="Rohde M."/>
            <person name="Galperin M.Y."/>
            <person name="Jogler C."/>
        </authorList>
    </citation>
    <scope>NUCLEOTIDE SEQUENCE [LARGE SCALE GENOMIC DNA]</scope>
    <source>
        <strain evidence="9 10">Pla22</strain>
    </source>
</reference>
<evidence type="ECO:0000256" key="4">
    <source>
        <dbReference type="ARBA" id="ARBA00022475"/>
    </source>
</evidence>
<dbReference type="AlphaFoldDB" id="A0A5C5WP64"/>
<evidence type="ECO:0000313" key="10">
    <source>
        <dbReference type="Proteomes" id="UP000316598"/>
    </source>
</evidence>
<feature type="transmembrane region" description="Helical" evidence="8">
    <location>
        <begin position="172"/>
        <end position="191"/>
    </location>
</feature>
<evidence type="ECO:0000256" key="8">
    <source>
        <dbReference type="RuleBase" id="RU363041"/>
    </source>
</evidence>
<dbReference type="Pfam" id="PF01925">
    <property type="entry name" value="TauE"/>
    <property type="match status" value="1"/>
</dbReference>
<dbReference type="GO" id="GO:0005886">
    <property type="term" value="C:plasma membrane"/>
    <property type="evidence" value="ECO:0007669"/>
    <property type="project" value="UniProtKB-SubCell"/>
</dbReference>
<feature type="transmembrane region" description="Helical" evidence="8">
    <location>
        <begin position="230"/>
        <end position="251"/>
    </location>
</feature>
<evidence type="ECO:0000313" key="9">
    <source>
        <dbReference type="EMBL" id="TWT52624.1"/>
    </source>
</evidence>
<dbReference type="EMBL" id="SJPI01000001">
    <property type="protein sequence ID" value="TWT52624.1"/>
    <property type="molecule type" value="Genomic_DNA"/>
</dbReference>
<feature type="transmembrane region" description="Helical" evidence="8">
    <location>
        <begin position="106"/>
        <end position="124"/>
    </location>
</feature>
<keyword evidence="6 8" id="KW-1133">Transmembrane helix</keyword>
<accession>A0A5C5WP64</accession>
<comment type="similarity">
    <text evidence="2 8">Belongs to the 4-toluene sulfonate uptake permease (TSUP) (TC 2.A.102) family.</text>
</comment>
<keyword evidence="5 8" id="KW-0812">Transmembrane</keyword>
<comment type="subcellular location">
    <subcellularLocation>
        <location evidence="1 8">Cell membrane</location>
        <topology evidence="1 8">Multi-pass membrane protein</topology>
    </subcellularLocation>
</comment>
<gene>
    <name evidence="9" type="ORF">Pla22_02500</name>
</gene>
<dbReference type="RefSeq" id="WP_146512962.1">
    <property type="nucleotide sequence ID" value="NZ_SJPI01000001.1"/>
</dbReference>
<keyword evidence="3" id="KW-0813">Transport</keyword>
<organism evidence="9 10">
    <name type="scientific">Rubripirellula amarantea</name>
    <dbReference type="NCBI Taxonomy" id="2527999"/>
    <lineage>
        <taxon>Bacteria</taxon>
        <taxon>Pseudomonadati</taxon>
        <taxon>Planctomycetota</taxon>
        <taxon>Planctomycetia</taxon>
        <taxon>Pirellulales</taxon>
        <taxon>Pirellulaceae</taxon>
        <taxon>Rubripirellula</taxon>
    </lineage>
</organism>
<dbReference type="PANTHER" id="PTHR30269">
    <property type="entry name" value="TRANSMEMBRANE PROTEIN YFCA"/>
    <property type="match status" value="1"/>
</dbReference>
<evidence type="ECO:0000256" key="1">
    <source>
        <dbReference type="ARBA" id="ARBA00004651"/>
    </source>
</evidence>
<evidence type="ECO:0000256" key="2">
    <source>
        <dbReference type="ARBA" id="ARBA00009142"/>
    </source>
</evidence>
<evidence type="ECO:0000256" key="3">
    <source>
        <dbReference type="ARBA" id="ARBA00022448"/>
    </source>
</evidence>
<feature type="transmembrane region" description="Helical" evidence="8">
    <location>
        <begin position="74"/>
        <end position="94"/>
    </location>
</feature>
<comment type="caution">
    <text evidence="9">The sequence shown here is derived from an EMBL/GenBank/DDBJ whole genome shotgun (WGS) entry which is preliminary data.</text>
</comment>
<dbReference type="PANTHER" id="PTHR30269:SF37">
    <property type="entry name" value="MEMBRANE TRANSPORTER PROTEIN"/>
    <property type="match status" value="1"/>
</dbReference>
<feature type="transmembrane region" description="Helical" evidence="8">
    <location>
        <begin position="197"/>
        <end position="218"/>
    </location>
</feature>
<protein>
    <recommendedName>
        <fullName evidence="8">Probable membrane transporter protein</fullName>
    </recommendedName>
</protein>
<sequence>MIESLLLFLPIALILALGTFVQAAAGFAAGMLIVPALLWMGYTIPAAQTALLIATLPQNVGGVWSLRDELSVKLIAVPCLGRFVFFPIGIWLLSELETLSPETIRQIVGVFILVATLCTIAFHPQPKPKLHPAWSWIVFPLSGFFQGLVGMGGPAMVLWVQAHNWNTRKSRGFLFAMYLTSFIPSLLVLYYMFGARIVPPALAAAVSAPLMIVVTMWGLKVGSWLGRERLRAVTLTLLLIISLSSIAAPYLH</sequence>
<keyword evidence="7 8" id="KW-0472">Membrane</keyword>
<dbReference type="OrthoDB" id="8478406at2"/>
<evidence type="ECO:0000256" key="7">
    <source>
        <dbReference type="ARBA" id="ARBA00023136"/>
    </source>
</evidence>
<dbReference type="Proteomes" id="UP000316598">
    <property type="component" value="Unassembled WGS sequence"/>
</dbReference>
<feature type="transmembrane region" description="Helical" evidence="8">
    <location>
        <begin position="136"/>
        <end position="160"/>
    </location>
</feature>
<evidence type="ECO:0000256" key="5">
    <source>
        <dbReference type="ARBA" id="ARBA00022692"/>
    </source>
</evidence>